<sequence length="219" mass="25706">MWCIQAITEEYRTRMYRLLELYQQAHDPNQPLVCMDEKSKQLLEDSRRPILAKPGQLEKYDYEYKRKGTCNIFVAVAPKAGIRIVKVTDTRKKEDFAHFVEDLIENHFPNASCIQLVLDNLNTHFATSITEAFDKPRADRILERVKFIHTPKHGSWLNMAEIEINIMDRQCTGGRIASKEILTSEVMNWSNDRNEKQCNIDWKFTRQDADKKLSRHYAA</sequence>
<name>A0A1G7PFK6_9SPHI</name>
<dbReference type="Proteomes" id="UP000199072">
    <property type="component" value="Unassembled WGS sequence"/>
</dbReference>
<dbReference type="NCBIfam" id="NF033545">
    <property type="entry name" value="transpos_IS630"/>
    <property type="match status" value="1"/>
</dbReference>
<accession>A0A1G7PFK6</accession>
<reference evidence="2 3" key="1">
    <citation type="submission" date="2016-10" db="EMBL/GenBank/DDBJ databases">
        <authorList>
            <person name="de Groot N.N."/>
        </authorList>
    </citation>
    <scope>NUCLEOTIDE SEQUENCE [LARGE SCALE GENOMIC DNA]</scope>
    <source>
        <strain evidence="2 3">47C3B</strain>
    </source>
</reference>
<keyword evidence="2" id="KW-0540">Nuclease</keyword>
<organism evidence="2 3">
    <name type="scientific">Mucilaginibacter pineti</name>
    <dbReference type="NCBI Taxonomy" id="1391627"/>
    <lineage>
        <taxon>Bacteria</taxon>
        <taxon>Pseudomonadati</taxon>
        <taxon>Bacteroidota</taxon>
        <taxon>Sphingobacteriia</taxon>
        <taxon>Sphingobacteriales</taxon>
        <taxon>Sphingobacteriaceae</taxon>
        <taxon>Mucilaginibacter</taxon>
    </lineage>
</organism>
<dbReference type="InterPro" id="IPR038717">
    <property type="entry name" value="Tc1-like_DDE_dom"/>
</dbReference>
<gene>
    <name evidence="2" type="ORF">SAMN05216464_1501</name>
</gene>
<evidence type="ECO:0000259" key="1">
    <source>
        <dbReference type="Pfam" id="PF13358"/>
    </source>
</evidence>
<evidence type="ECO:0000313" key="2">
    <source>
        <dbReference type="EMBL" id="SDF85132.1"/>
    </source>
</evidence>
<dbReference type="Gene3D" id="3.30.420.10">
    <property type="entry name" value="Ribonuclease H-like superfamily/Ribonuclease H"/>
    <property type="match status" value="1"/>
</dbReference>
<dbReference type="AlphaFoldDB" id="A0A1G7PFK6"/>
<keyword evidence="2" id="KW-0255">Endonuclease</keyword>
<dbReference type="EMBL" id="FNAI01000050">
    <property type="protein sequence ID" value="SDF85132.1"/>
    <property type="molecule type" value="Genomic_DNA"/>
</dbReference>
<dbReference type="Pfam" id="PF13358">
    <property type="entry name" value="DDE_3"/>
    <property type="match status" value="1"/>
</dbReference>
<protein>
    <submittedName>
        <fullName evidence="2">DDE superfamily endonuclease</fullName>
    </submittedName>
</protein>
<dbReference type="STRING" id="1391627.SAMN05216464_1501"/>
<evidence type="ECO:0000313" key="3">
    <source>
        <dbReference type="Proteomes" id="UP000199072"/>
    </source>
</evidence>
<feature type="domain" description="Tc1-like transposase DDE" evidence="1">
    <location>
        <begin position="31"/>
        <end position="179"/>
    </location>
</feature>
<dbReference type="GO" id="GO:0004519">
    <property type="term" value="F:endonuclease activity"/>
    <property type="evidence" value="ECO:0007669"/>
    <property type="project" value="UniProtKB-KW"/>
</dbReference>
<dbReference type="InterPro" id="IPR047655">
    <property type="entry name" value="Transpos_IS630-like"/>
</dbReference>
<dbReference type="InterPro" id="IPR036397">
    <property type="entry name" value="RNaseH_sf"/>
</dbReference>
<dbReference type="GO" id="GO:0003676">
    <property type="term" value="F:nucleic acid binding"/>
    <property type="evidence" value="ECO:0007669"/>
    <property type="project" value="InterPro"/>
</dbReference>
<keyword evidence="3" id="KW-1185">Reference proteome</keyword>
<proteinExistence type="predicted"/>
<keyword evidence="2" id="KW-0378">Hydrolase</keyword>